<gene>
    <name evidence="4" type="primary">srlE_2</name>
    <name evidence="4" type="ORF">JS278_02506</name>
</gene>
<feature type="transmembrane region" description="Helical" evidence="2">
    <location>
        <begin position="234"/>
        <end position="253"/>
    </location>
</feature>
<keyword evidence="4" id="KW-0808">Transferase</keyword>
<evidence type="ECO:0000256" key="1">
    <source>
        <dbReference type="PROSITE-ProRule" id="PRU00425"/>
    </source>
</evidence>
<dbReference type="PANTHER" id="PTHR39427">
    <property type="match status" value="1"/>
</dbReference>
<dbReference type="RefSeq" id="WP_114045491.1">
    <property type="nucleotide sequence ID" value="NZ_CP025198.1"/>
</dbReference>
<evidence type="ECO:0000256" key="2">
    <source>
        <dbReference type="SAM" id="Phobius"/>
    </source>
</evidence>
<dbReference type="AlphaFoldDB" id="A0A344UWJ6"/>
<dbReference type="Pfam" id="PF03612">
    <property type="entry name" value="EIIBC-GUT_N"/>
    <property type="match status" value="1"/>
</dbReference>
<keyword evidence="2" id="KW-0472">Membrane</keyword>
<accession>A0A344UWJ6</accession>
<evidence type="ECO:0000313" key="5">
    <source>
        <dbReference type="Proteomes" id="UP000251995"/>
    </source>
</evidence>
<dbReference type="GO" id="GO:0005886">
    <property type="term" value="C:plasma membrane"/>
    <property type="evidence" value="ECO:0007669"/>
    <property type="project" value="TreeGrafter"/>
</dbReference>
<dbReference type="Pfam" id="PF07663">
    <property type="entry name" value="EIIBC-GUT_C"/>
    <property type="match status" value="1"/>
</dbReference>
<dbReference type="PROSITE" id="PS51102">
    <property type="entry name" value="PTS_EIIB_TYPE_5"/>
    <property type="match status" value="1"/>
</dbReference>
<protein>
    <submittedName>
        <fullName evidence="4">PTS system glucitol/sorbitol-specific EIIB component</fullName>
        <ecNumber evidence="4">2.7.1.198</ecNumber>
    </submittedName>
</protein>
<keyword evidence="2" id="KW-1133">Transmembrane helix</keyword>
<organism evidence="4 5">
    <name type="scientific">Acidipropionibacterium virtanenii</name>
    <dbReference type="NCBI Taxonomy" id="2057246"/>
    <lineage>
        <taxon>Bacteria</taxon>
        <taxon>Bacillati</taxon>
        <taxon>Actinomycetota</taxon>
        <taxon>Actinomycetes</taxon>
        <taxon>Propionibacteriales</taxon>
        <taxon>Propionibacteriaceae</taxon>
        <taxon>Acidipropionibacterium</taxon>
    </lineage>
</organism>
<keyword evidence="2" id="KW-0812">Transmembrane</keyword>
<feature type="transmembrane region" description="Helical" evidence="2">
    <location>
        <begin position="204"/>
        <end position="228"/>
    </location>
</feature>
<dbReference type="Proteomes" id="UP000251995">
    <property type="component" value="Chromosome"/>
</dbReference>
<sequence>MSEEQNPAVRIDHGSGGWGPGLVVRAHGERNIVLSVTGGDEHPVAKKIAELTGGRVVNAFNAGAPDNQVLCAVINCGGTARSGVYPKKRIPTVNVFNASPGGPLQKYITDDIYVSGVGVDNVQPADPAEAAIGDDSAESAASAPAAPAPAASAATAAAQQPSRQTKEATGFSKFIIKFGGAIGYVITSLLNAGREGVKMILNTVIPFMAYVALIMGIVNYTGLANWIAKSVSPLAGNLWGLLLLGIITALPVLSPFLGPGAAIAQIIGVLMGGQIAAGALPVRYALPTLFAIDGQVGCDFVPVGLGLGEAQSETVDVGVPAVLFARQLTSPLAVVIAYFFSFLV</sequence>
<dbReference type="InterPro" id="IPR011618">
    <property type="entry name" value="PTS_EIIBC_GUT_N"/>
</dbReference>
<dbReference type="EMBL" id="CP025198">
    <property type="protein sequence ID" value="AXE39644.1"/>
    <property type="molecule type" value="Genomic_DNA"/>
</dbReference>
<dbReference type="KEGG" id="acij:JS278_02506"/>
<dbReference type="GO" id="GO:0009401">
    <property type="term" value="P:phosphoenolpyruvate-dependent sugar phosphotransferase system"/>
    <property type="evidence" value="ECO:0007669"/>
    <property type="project" value="InterPro"/>
</dbReference>
<dbReference type="GO" id="GO:0008982">
    <property type="term" value="F:protein-N(PI)-phosphohistidine-sugar phosphotransferase activity"/>
    <property type="evidence" value="ECO:0007669"/>
    <property type="project" value="InterPro"/>
</dbReference>
<feature type="modified residue" description="Phosphocysteine; by EIIA" evidence="1">
    <location>
        <position position="76"/>
    </location>
</feature>
<name>A0A344UWJ6_9ACTN</name>
<dbReference type="OrthoDB" id="4774329at2"/>
<proteinExistence type="predicted"/>
<keyword evidence="5" id="KW-1185">Reference proteome</keyword>
<evidence type="ECO:0000313" key="4">
    <source>
        <dbReference type="EMBL" id="AXE39644.1"/>
    </source>
</evidence>
<feature type="transmembrane region" description="Helical" evidence="2">
    <location>
        <begin position="260"/>
        <end position="280"/>
    </location>
</feature>
<feature type="domain" description="PTS EIIB type-5" evidence="3">
    <location>
        <begin position="5"/>
        <end position="205"/>
    </location>
</feature>
<evidence type="ECO:0000259" key="3">
    <source>
        <dbReference type="PROSITE" id="PS51102"/>
    </source>
</evidence>
<dbReference type="EC" id="2.7.1.198" evidence="4"/>
<feature type="transmembrane region" description="Helical" evidence="2">
    <location>
        <begin position="174"/>
        <end position="192"/>
    </location>
</feature>
<reference evidence="4 5" key="1">
    <citation type="submission" date="2017-12" db="EMBL/GenBank/DDBJ databases">
        <title>The whole genome sequence of the Acidipropionibacterium virtanenii sp. nov. type strain JS278.</title>
        <authorList>
            <person name="Laine P."/>
            <person name="Deptula P."/>
            <person name="Varmanen P."/>
            <person name="Auvinen P."/>
        </authorList>
    </citation>
    <scope>NUCLEOTIDE SEQUENCE [LARGE SCALE GENOMIC DNA]</scope>
    <source>
        <strain evidence="4 5">JS278</strain>
    </source>
</reference>
<dbReference type="InterPro" id="IPR004702">
    <property type="entry name" value="PTS_sorb_EIIBC"/>
</dbReference>
<dbReference type="PANTHER" id="PTHR39427:SF1">
    <property type="entry name" value="PTS SYSTEM GLUCITOL_SORBITOL-SPECIFIC EIIB COMPONENT"/>
    <property type="match status" value="1"/>
</dbReference>
<dbReference type="InterPro" id="IPR011638">
    <property type="entry name" value="PTS_EIIBC_GUT_C"/>
</dbReference>